<dbReference type="AlphaFoldDB" id="A0AAX1TSP3"/>
<dbReference type="Gene3D" id="1.10.1790.10">
    <property type="entry name" value="PRD domain"/>
    <property type="match status" value="1"/>
</dbReference>
<organism evidence="1 2">
    <name type="scientific">Fusobacterium ulcerans</name>
    <dbReference type="NCBI Taxonomy" id="861"/>
    <lineage>
        <taxon>Bacteria</taxon>
        <taxon>Fusobacteriati</taxon>
        <taxon>Fusobacteriota</taxon>
        <taxon>Fusobacteriia</taxon>
        <taxon>Fusobacteriales</taxon>
        <taxon>Fusobacteriaceae</taxon>
        <taxon>Fusobacterium</taxon>
    </lineage>
</organism>
<evidence type="ECO:0000313" key="2">
    <source>
        <dbReference type="Proteomes" id="UP000249008"/>
    </source>
</evidence>
<dbReference type="RefSeq" id="WP_005979306.1">
    <property type="nucleotide sequence ID" value="NZ_BAABXY010000001.1"/>
</dbReference>
<evidence type="ECO:0000313" key="1">
    <source>
        <dbReference type="EMBL" id="SQJ00037.1"/>
    </source>
</evidence>
<dbReference type="GeneID" id="78454987"/>
<dbReference type="EMBL" id="LS483487">
    <property type="protein sequence ID" value="SQJ00037.1"/>
    <property type="molecule type" value="Genomic_DNA"/>
</dbReference>
<name>A0AAX1TSP3_9FUSO</name>
<dbReference type="KEGG" id="ful:C4N20_09205"/>
<dbReference type="Proteomes" id="UP000249008">
    <property type="component" value="Chromosome 1"/>
</dbReference>
<accession>A0AAX1TSP3</accession>
<sequence>MKDLLKNVQTRLKMTDEEFEMYLPDAEHATKVLAEEKIEFLPDFKLVFYAHMVSLAKRLKEDIGLDCGDDCPEDEVEREAIEVSEKIIMPLAEKYKRDLDRMEIVLAAIQLQLAMEMQQEN</sequence>
<gene>
    <name evidence="1" type="ORF">NCTC12112_00392</name>
</gene>
<protein>
    <recommendedName>
        <fullName evidence="3">PRD domain-containing protein</fullName>
    </recommendedName>
</protein>
<reference evidence="1 2" key="1">
    <citation type="submission" date="2018-06" db="EMBL/GenBank/DDBJ databases">
        <authorList>
            <consortium name="Pathogen Informatics"/>
            <person name="Doyle S."/>
        </authorList>
    </citation>
    <scope>NUCLEOTIDE SEQUENCE [LARGE SCALE GENOMIC DNA]</scope>
    <source>
        <strain evidence="1 2">NCTC12112</strain>
    </source>
</reference>
<proteinExistence type="predicted"/>
<evidence type="ECO:0008006" key="3">
    <source>
        <dbReference type="Google" id="ProtNLM"/>
    </source>
</evidence>